<accession>A0A5C6M7Q0</accession>
<sequence>MARPTKRGLDYYPKDVNAKFDTKFKYVESQNGVIARFVLYELWDLIYREEGYFAKFDKIPRTLFIGDLPIDMDELNNILESCFEIQMFDETLYRNYEILTSISIQKRYLEAIKRRSSIDVISEYILIDSDTQKNINARINLVNVNLSNNNPVNVNINPLNVDSGTQSKVKESKVNKSKVKRTVEVNSTESDFNKLWSLYPRKEGRKTALAAYKRAVKKGATNKLIQNGIVQYSKHIEVKNTDKQYIKTGATFFSQEAWNDEFDMTPGQTNSFGKVIKKESLPDWAEDDYEPPEETSTVDKAALQKQLDEFNKTSPKES</sequence>
<protein>
    <recommendedName>
        <fullName evidence="1">Lin1244/Lin1753-like N-terminal domain-containing protein</fullName>
    </recommendedName>
</protein>
<dbReference type="PANTHER" id="PTHR39196:SF1">
    <property type="entry name" value="PRIMOSOME, DNAD SUBUNIT"/>
    <property type="match status" value="1"/>
</dbReference>
<evidence type="ECO:0000259" key="1">
    <source>
        <dbReference type="Pfam" id="PF14297"/>
    </source>
</evidence>
<dbReference type="InterPro" id="IPR025400">
    <property type="entry name" value="Lin1244/Lin1753-like_N"/>
</dbReference>
<reference evidence="2 3" key="1">
    <citation type="submission" date="2019-04" db="EMBL/GenBank/DDBJ databases">
        <title>In vitro growth and metabolic characteristics of meat-borne Lactobacillus algidus strains.</title>
        <authorList>
            <person name="Sade E."/>
            <person name="Per J."/>
            <person name="Tytti H."/>
            <person name="Johanna B.K."/>
        </authorList>
    </citation>
    <scope>NUCLEOTIDE SEQUENCE [LARGE SCALE GENOMIC DNA]</scope>
    <source>
        <strain evidence="2 3">LTS37-1</strain>
    </source>
</reference>
<proteinExistence type="predicted"/>
<evidence type="ECO:0000313" key="3">
    <source>
        <dbReference type="Proteomes" id="UP000321659"/>
    </source>
</evidence>
<dbReference type="EMBL" id="SRRQ01000024">
    <property type="protein sequence ID" value="TWW10125.1"/>
    <property type="molecule type" value="Genomic_DNA"/>
</dbReference>
<dbReference type="PANTHER" id="PTHR39196">
    <property type="entry name" value="PRIMOSOME, DNAD SUBUNIT"/>
    <property type="match status" value="1"/>
</dbReference>
<dbReference type="AlphaFoldDB" id="A0A5C6M7Q0"/>
<name>A0A5C6M7Q0_9LACO</name>
<evidence type="ECO:0000313" key="2">
    <source>
        <dbReference type="EMBL" id="TWW10125.1"/>
    </source>
</evidence>
<dbReference type="Pfam" id="PF14297">
    <property type="entry name" value="Lin1244_N"/>
    <property type="match status" value="1"/>
</dbReference>
<dbReference type="Proteomes" id="UP000321659">
    <property type="component" value="Unassembled WGS sequence"/>
</dbReference>
<organism evidence="2 3">
    <name type="scientific">Dellaglioa algida</name>
    <dbReference type="NCBI Taxonomy" id="105612"/>
    <lineage>
        <taxon>Bacteria</taxon>
        <taxon>Bacillati</taxon>
        <taxon>Bacillota</taxon>
        <taxon>Bacilli</taxon>
        <taxon>Lactobacillales</taxon>
        <taxon>Lactobacillaceae</taxon>
        <taxon>Dellaglioa</taxon>
    </lineage>
</organism>
<comment type="caution">
    <text evidence="2">The sequence shown here is derived from an EMBL/GenBank/DDBJ whole genome shotgun (WGS) entry which is preliminary data.</text>
</comment>
<dbReference type="RefSeq" id="WP_146303414.1">
    <property type="nucleotide sequence ID" value="NZ_JANXKU010000004.1"/>
</dbReference>
<feature type="domain" description="Lin1244/Lin1753-like N-terminal" evidence="1">
    <location>
        <begin position="11"/>
        <end position="104"/>
    </location>
</feature>
<gene>
    <name evidence="2" type="ORF">LABALGLTS371_16070</name>
</gene>